<proteinExistence type="predicted"/>
<protein>
    <submittedName>
        <fullName evidence="1">Uncharacterized protein</fullName>
    </submittedName>
</protein>
<sequence length="535" mass="58828">MNRRSFDPMDDGVSLQSTLLAGHVSYDDEEKSAQNEAGELLSRTRDSSLVWQVETEGVHNLNLDAIPNNEMSLDEEHYCGQHETVAPMPRWREMGKENVPPSPKALAASSSYRNGSKIYSSSNHLGIDHLKGWSFSTGSISGSRLADSGFDADEQKTGVMLAKQLEAFNCRPHSSPLESSEPASFKFESTTSPAHAHTCTNNKRKLNASNEVSSTTQRVIKRRALQVDSSSPTRLPASNISRIPISIDRMIRKRQASIEASELAPAPQAKRERPDQGVVGVGDYRGKRFSPKKPVVTRPNLVQSRPPKVMIDKLNDMQPGSSINRIKPAIGGAGCTPYHRRPGTGVIAPTPSKRQALRDLGAPVRAQPNKLTVTDRDSKTGRSIYRRPGTPHIRPSEIQKTHVNMSTKEVLTSQTSAKCQILQPARLVIPKLHEHNKTRKSNEVARMARRFENIAAADRKRPVASPILADNKKLLLVPGQRSSTGLVQRAKSALIQNANRPPPIKIRSPSCLKIGSLRVARERFSPLAATRITGN</sequence>
<organism evidence="1 2">
    <name type="scientific">Eretmocerus hayati</name>
    <dbReference type="NCBI Taxonomy" id="131215"/>
    <lineage>
        <taxon>Eukaryota</taxon>
        <taxon>Metazoa</taxon>
        <taxon>Ecdysozoa</taxon>
        <taxon>Arthropoda</taxon>
        <taxon>Hexapoda</taxon>
        <taxon>Insecta</taxon>
        <taxon>Pterygota</taxon>
        <taxon>Neoptera</taxon>
        <taxon>Endopterygota</taxon>
        <taxon>Hymenoptera</taxon>
        <taxon>Apocrita</taxon>
        <taxon>Proctotrupomorpha</taxon>
        <taxon>Chalcidoidea</taxon>
        <taxon>Aphelinidae</taxon>
        <taxon>Aphelininae</taxon>
        <taxon>Eretmocerus</taxon>
    </lineage>
</organism>
<evidence type="ECO:0000313" key="2">
    <source>
        <dbReference type="Proteomes" id="UP001239111"/>
    </source>
</evidence>
<dbReference type="EMBL" id="CM056742">
    <property type="protein sequence ID" value="KAJ8676251.1"/>
    <property type="molecule type" value="Genomic_DNA"/>
</dbReference>
<name>A0ACC2NYK6_9HYME</name>
<comment type="caution">
    <text evidence="1">The sequence shown here is derived from an EMBL/GenBank/DDBJ whole genome shotgun (WGS) entry which is preliminary data.</text>
</comment>
<gene>
    <name evidence="1" type="ORF">QAD02_012037</name>
</gene>
<reference evidence="1" key="1">
    <citation type="submission" date="2023-04" db="EMBL/GenBank/DDBJ databases">
        <title>A chromosome-level genome assembly of the parasitoid wasp Eretmocerus hayati.</title>
        <authorList>
            <person name="Zhong Y."/>
            <person name="Liu S."/>
            <person name="Liu Y."/>
        </authorList>
    </citation>
    <scope>NUCLEOTIDE SEQUENCE</scope>
    <source>
        <strain evidence="1">ZJU_SS_LIU_2023</strain>
    </source>
</reference>
<accession>A0ACC2NYK6</accession>
<keyword evidence="2" id="KW-1185">Reference proteome</keyword>
<evidence type="ECO:0000313" key="1">
    <source>
        <dbReference type="EMBL" id="KAJ8676251.1"/>
    </source>
</evidence>
<dbReference type="Proteomes" id="UP001239111">
    <property type="component" value="Chromosome 2"/>
</dbReference>